<dbReference type="EMBL" id="JBHUCZ010000022">
    <property type="protein sequence ID" value="MFD1568836.1"/>
    <property type="molecule type" value="Genomic_DNA"/>
</dbReference>
<reference evidence="1 2" key="1">
    <citation type="journal article" date="2019" name="Int. J. Syst. Evol. Microbiol.">
        <title>The Global Catalogue of Microorganisms (GCM) 10K type strain sequencing project: providing services to taxonomists for standard genome sequencing and annotation.</title>
        <authorList>
            <consortium name="The Broad Institute Genomics Platform"/>
            <consortium name="The Broad Institute Genome Sequencing Center for Infectious Disease"/>
            <person name="Wu L."/>
            <person name="Ma J."/>
        </authorList>
    </citation>
    <scope>NUCLEOTIDE SEQUENCE [LARGE SCALE GENOMIC DNA]</scope>
    <source>
        <strain evidence="1 2">CGMCC 1.12859</strain>
    </source>
</reference>
<keyword evidence="2" id="KW-1185">Reference proteome</keyword>
<dbReference type="AlphaFoldDB" id="A0ABD6BUS0"/>
<organism evidence="1 2">
    <name type="scientific">Halolamina litorea</name>
    <dbReference type="NCBI Taxonomy" id="1515593"/>
    <lineage>
        <taxon>Archaea</taxon>
        <taxon>Methanobacteriati</taxon>
        <taxon>Methanobacteriota</taxon>
        <taxon>Stenosarchaea group</taxon>
        <taxon>Halobacteria</taxon>
        <taxon>Halobacteriales</taxon>
        <taxon>Haloferacaceae</taxon>
    </lineage>
</organism>
<name>A0ABD6BUS0_9EURY</name>
<evidence type="ECO:0000313" key="1">
    <source>
        <dbReference type="EMBL" id="MFD1568836.1"/>
    </source>
</evidence>
<proteinExistence type="predicted"/>
<evidence type="ECO:0000313" key="2">
    <source>
        <dbReference type="Proteomes" id="UP001597139"/>
    </source>
</evidence>
<comment type="caution">
    <text evidence="1">The sequence shown here is derived from an EMBL/GenBank/DDBJ whole genome shotgun (WGS) entry which is preliminary data.</text>
</comment>
<feature type="non-terminal residue" evidence="1">
    <location>
        <position position="1"/>
    </location>
</feature>
<dbReference type="Proteomes" id="UP001597139">
    <property type="component" value="Unassembled WGS sequence"/>
</dbReference>
<sequence>WFSIWPGLAILLTVVGFNLLGDGLRDAFDPRLNN</sequence>
<protein>
    <submittedName>
        <fullName evidence="1">ABC transporter permease</fullName>
    </submittedName>
</protein>
<gene>
    <name evidence="1" type="ORF">ACFSAU_15180</name>
</gene>
<accession>A0ABD6BUS0</accession>